<dbReference type="HOGENOM" id="CLU_106710_3_0_3"/>
<dbReference type="InterPro" id="IPR020549">
    <property type="entry name" value="YbeY_CS"/>
</dbReference>
<evidence type="ECO:0000313" key="11">
    <source>
        <dbReference type="Proteomes" id="UP000002384"/>
    </source>
</evidence>
<feature type="binding site" evidence="9">
    <location>
        <position position="154"/>
    </location>
    <ligand>
        <name>Zn(2+)</name>
        <dbReference type="ChEBI" id="CHEBI:29105"/>
        <note>catalytic</note>
    </ligand>
</feature>
<dbReference type="GO" id="GO:0004222">
    <property type="term" value="F:metalloendopeptidase activity"/>
    <property type="evidence" value="ECO:0007669"/>
    <property type="project" value="InterPro"/>
</dbReference>
<dbReference type="NCBIfam" id="TIGR00043">
    <property type="entry name" value="rRNA maturation RNase YbeY"/>
    <property type="match status" value="1"/>
</dbReference>
<dbReference type="eggNOG" id="COG0319">
    <property type="taxonomic scope" value="Bacteria"/>
</dbReference>
<evidence type="ECO:0000256" key="6">
    <source>
        <dbReference type="ARBA" id="ARBA00022759"/>
    </source>
</evidence>
<evidence type="ECO:0000256" key="4">
    <source>
        <dbReference type="ARBA" id="ARBA00022722"/>
    </source>
</evidence>
<keyword evidence="2 9" id="KW-0690">Ribosome biogenesis</keyword>
<comment type="similarity">
    <text evidence="1 9">Belongs to the endoribonuclease YbeY family.</text>
</comment>
<evidence type="ECO:0000256" key="7">
    <source>
        <dbReference type="ARBA" id="ARBA00022801"/>
    </source>
</evidence>
<evidence type="ECO:0000256" key="9">
    <source>
        <dbReference type="HAMAP-Rule" id="MF_00009"/>
    </source>
</evidence>
<dbReference type="PANTHER" id="PTHR46986:SF1">
    <property type="entry name" value="ENDORIBONUCLEASE YBEY, CHLOROPLASTIC"/>
    <property type="match status" value="1"/>
</dbReference>
<dbReference type="PROSITE" id="PS01306">
    <property type="entry name" value="UPF0054"/>
    <property type="match status" value="1"/>
</dbReference>
<dbReference type="EC" id="3.1.-.-" evidence="9"/>
<keyword evidence="11" id="KW-1185">Reference proteome</keyword>
<keyword evidence="7 9" id="KW-0378">Hydrolase</keyword>
<dbReference type="GO" id="GO:0008270">
    <property type="term" value="F:zinc ion binding"/>
    <property type="evidence" value="ECO:0007669"/>
    <property type="project" value="UniProtKB-UniRule"/>
</dbReference>
<proteinExistence type="inferred from homology"/>
<comment type="function">
    <text evidence="9">Single strand-specific metallo-endoribonuclease involved in late-stage 70S ribosome quality control and in maturation of the 3' terminus of the 16S rRNA.</text>
</comment>
<evidence type="ECO:0000256" key="1">
    <source>
        <dbReference type="ARBA" id="ARBA00010875"/>
    </source>
</evidence>
<dbReference type="GO" id="GO:0006364">
    <property type="term" value="P:rRNA processing"/>
    <property type="evidence" value="ECO:0007669"/>
    <property type="project" value="UniProtKB-UniRule"/>
</dbReference>
<feature type="binding site" evidence="9">
    <location>
        <position position="148"/>
    </location>
    <ligand>
        <name>Zn(2+)</name>
        <dbReference type="ChEBI" id="CHEBI:29105"/>
        <note>catalytic</note>
    </ligand>
</feature>
<sequence>MRITFLKHSTLTLDLNLQDVYFCNTSTEETPTAPISSETWQSWFQTWLDILLPTLKSADSCELSLRLTDDQEIQFYNAQYRHKNQPTDVLAFAALEVDVPNLINESFDEPLYLGDIIISIDTAKRQATEQGHSLTQELAWLAAHGFLHLLGWDHPDDESLSAMLAQQETLLNNIGLLPQN</sequence>
<keyword evidence="8 9" id="KW-0862">Zinc</keyword>
<keyword evidence="6 9" id="KW-0255">Endonuclease</keyword>
<dbReference type="GO" id="GO:0004521">
    <property type="term" value="F:RNA endonuclease activity"/>
    <property type="evidence" value="ECO:0007669"/>
    <property type="project" value="UniProtKB-UniRule"/>
</dbReference>
<dbReference type="HAMAP" id="MF_00009">
    <property type="entry name" value="Endoribonucl_YbeY"/>
    <property type="match status" value="1"/>
</dbReference>
<evidence type="ECO:0000256" key="2">
    <source>
        <dbReference type="ARBA" id="ARBA00022517"/>
    </source>
</evidence>
<dbReference type="InterPro" id="IPR002036">
    <property type="entry name" value="YbeY"/>
</dbReference>
<reference evidence="11" key="1">
    <citation type="journal article" date="2011" name="MBio">
        <title>Novel metabolic attributes of the genus Cyanothece, comprising a group of unicellular nitrogen-fixing Cyanobacteria.</title>
        <authorList>
            <person name="Bandyopadhyay A."/>
            <person name="Elvitigala T."/>
            <person name="Welsh E."/>
            <person name="Stockel J."/>
            <person name="Liberton M."/>
            <person name="Min H."/>
            <person name="Sherman L.A."/>
            <person name="Pakrasi H.B."/>
        </authorList>
    </citation>
    <scope>NUCLEOTIDE SEQUENCE [LARGE SCALE GENOMIC DNA]</scope>
    <source>
        <strain evidence="11">PCC 7424</strain>
    </source>
</reference>
<evidence type="ECO:0000256" key="3">
    <source>
        <dbReference type="ARBA" id="ARBA00022552"/>
    </source>
</evidence>
<dbReference type="Proteomes" id="UP000002384">
    <property type="component" value="Chromosome"/>
</dbReference>
<evidence type="ECO:0000256" key="5">
    <source>
        <dbReference type="ARBA" id="ARBA00022723"/>
    </source>
</evidence>
<dbReference type="EMBL" id="CP001291">
    <property type="protein sequence ID" value="ACK71125.1"/>
    <property type="molecule type" value="Genomic_DNA"/>
</dbReference>
<dbReference type="GO" id="GO:0005737">
    <property type="term" value="C:cytoplasm"/>
    <property type="evidence" value="ECO:0007669"/>
    <property type="project" value="UniProtKB-SubCell"/>
</dbReference>
<comment type="cofactor">
    <cofactor evidence="9">
        <name>Zn(2+)</name>
        <dbReference type="ChEBI" id="CHEBI:29105"/>
    </cofactor>
    <text evidence="9">Binds 1 zinc ion.</text>
</comment>
<dbReference type="Pfam" id="PF02130">
    <property type="entry name" value="YbeY"/>
    <property type="match status" value="1"/>
</dbReference>
<dbReference type="PANTHER" id="PTHR46986">
    <property type="entry name" value="ENDORIBONUCLEASE YBEY, CHLOROPLASTIC"/>
    <property type="match status" value="1"/>
</dbReference>
<dbReference type="KEGG" id="cyc:PCC7424_2713"/>
<protein>
    <recommendedName>
        <fullName evidence="9">Endoribonuclease YbeY</fullName>
        <ecNumber evidence="9">3.1.-.-</ecNumber>
    </recommendedName>
</protein>
<dbReference type="InterPro" id="IPR023091">
    <property type="entry name" value="MetalPrtase_cat_dom_sf_prd"/>
</dbReference>
<evidence type="ECO:0000313" key="10">
    <source>
        <dbReference type="EMBL" id="ACK71125.1"/>
    </source>
</evidence>
<dbReference type="Gene3D" id="3.40.390.30">
    <property type="entry name" value="Metalloproteases ('zincins'), catalytic domain"/>
    <property type="match status" value="1"/>
</dbReference>
<name>B7K7S9_GLOC7</name>
<dbReference type="SUPFAM" id="SSF55486">
    <property type="entry name" value="Metalloproteases ('zincins'), catalytic domain"/>
    <property type="match status" value="1"/>
</dbReference>
<keyword evidence="9" id="KW-0963">Cytoplasm</keyword>
<feature type="binding site" evidence="9">
    <location>
        <position position="144"/>
    </location>
    <ligand>
        <name>Zn(2+)</name>
        <dbReference type="ChEBI" id="CHEBI:29105"/>
        <note>catalytic</note>
    </ligand>
</feature>
<dbReference type="AlphaFoldDB" id="B7K7S9"/>
<comment type="subcellular location">
    <subcellularLocation>
        <location evidence="9">Cytoplasm</location>
    </subcellularLocation>
</comment>
<evidence type="ECO:0000256" key="8">
    <source>
        <dbReference type="ARBA" id="ARBA00022833"/>
    </source>
</evidence>
<gene>
    <name evidence="9" type="primary">ybeY</name>
    <name evidence="10" type="ordered locus">PCC7424_2713</name>
</gene>
<keyword evidence="4 9" id="KW-0540">Nuclease</keyword>
<keyword evidence="5 9" id="KW-0479">Metal-binding</keyword>
<accession>B7K7S9</accession>
<keyword evidence="3 9" id="KW-0698">rRNA processing</keyword>
<organism evidence="10 11">
    <name type="scientific">Gloeothece citriformis (strain PCC 7424)</name>
    <name type="common">Cyanothece sp. (strain PCC 7424)</name>
    <dbReference type="NCBI Taxonomy" id="65393"/>
    <lineage>
        <taxon>Bacteria</taxon>
        <taxon>Bacillati</taxon>
        <taxon>Cyanobacteriota</taxon>
        <taxon>Cyanophyceae</taxon>
        <taxon>Oscillatoriophycideae</taxon>
        <taxon>Chroococcales</taxon>
        <taxon>Aphanothecaceae</taxon>
        <taxon>Gloeothece</taxon>
        <taxon>Gloeothece citriformis</taxon>
    </lineage>
</organism>
<dbReference type="STRING" id="65393.PCC7424_2713"/>